<dbReference type="GO" id="GO:0016874">
    <property type="term" value="F:ligase activity"/>
    <property type="evidence" value="ECO:0007669"/>
    <property type="project" value="UniProtKB-KW"/>
</dbReference>
<keyword evidence="1" id="KW-0436">Ligase</keyword>
<sequence>MPLPLSLSEGGIVKAKSPWKIMPVGHKIGMPAPLFTELTNEQLEFFRNKFAGSRADRAERAVKEEAEAKKVT</sequence>
<organism evidence="1">
    <name type="scientific">Tanacetum cinerariifolium</name>
    <name type="common">Dalmatian daisy</name>
    <name type="synonym">Chrysanthemum cinerariifolium</name>
    <dbReference type="NCBI Taxonomy" id="118510"/>
    <lineage>
        <taxon>Eukaryota</taxon>
        <taxon>Viridiplantae</taxon>
        <taxon>Streptophyta</taxon>
        <taxon>Embryophyta</taxon>
        <taxon>Tracheophyta</taxon>
        <taxon>Spermatophyta</taxon>
        <taxon>Magnoliopsida</taxon>
        <taxon>eudicotyledons</taxon>
        <taxon>Gunneridae</taxon>
        <taxon>Pentapetalae</taxon>
        <taxon>asterids</taxon>
        <taxon>campanulids</taxon>
        <taxon>Asterales</taxon>
        <taxon>Asteraceae</taxon>
        <taxon>Asteroideae</taxon>
        <taxon>Anthemideae</taxon>
        <taxon>Anthemidinae</taxon>
        <taxon>Tanacetum</taxon>
    </lineage>
</organism>
<comment type="caution">
    <text evidence="1">The sequence shown here is derived from an EMBL/GenBank/DDBJ whole genome shotgun (WGS) entry which is preliminary data.</text>
</comment>
<reference evidence="1" key="1">
    <citation type="journal article" date="2019" name="Sci. Rep.">
        <title>Draft genome of Tanacetum cinerariifolium, the natural source of mosquito coil.</title>
        <authorList>
            <person name="Yamashiro T."/>
            <person name="Shiraishi A."/>
            <person name="Satake H."/>
            <person name="Nakayama K."/>
        </authorList>
    </citation>
    <scope>NUCLEOTIDE SEQUENCE</scope>
</reference>
<evidence type="ECO:0000313" key="1">
    <source>
        <dbReference type="EMBL" id="GEU32348.1"/>
    </source>
</evidence>
<protein>
    <submittedName>
        <fullName evidence="1">Probable methionine--tRNA ligase</fullName>
    </submittedName>
</protein>
<accession>A0A6L2J5S3</accession>
<gene>
    <name evidence="1" type="ORF">Tci_004326</name>
</gene>
<dbReference type="AlphaFoldDB" id="A0A6L2J5S3"/>
<proteinExistence type="predicted"/>
<dbReference type="EMBL" id="BKCJ010000344">
    <property type="protein sequence ID" value="GEU32348.1"/>
    <property type="molecule type" value="Genomic_DNA"/>
</dbReference>
<name>A0A6L2J5S3_TANCI</name>